<reference evidence="1" key="5">
    <citation type="journal article" date="2021" name="G3 (Bethesda)">
        <title>Aegilops tauschii genome assembly Aet v5.0 features greater sequence contiguity and improved annotation.</title>
        <authorList>
            <person name="Wang L."/>
            <person name="Zhu T."/>
            <person name="Rodriguez J.C."/>
            <person name="Deal K.R."/>
            <person name="Dubcovsky J."/>
            <person name="McGuire P.E."/>
            <person name="Lux T."/>
            <person name="Spannagl M."/>
            <person name="Mayer K.F.X."/>
            <person name="Baldrich P."/>
            <person name="Meyers B.C."/>
            <person name="Huo N."/>
            <person name="Gu Y.Q."/>
            <person name="Zhou H."/>
            <person name="Devos K.M."/>
            <person name="Bennetzen J.L."/>
            <person name="Unver T."/>
            <person name="Budak H."/>
            <person name="Gulick P.J."/>
            <person name="Galiba G."/>
            <person name="Kalapos B."/>
            <person name="Nelson D.R."/>
            <person name="Li P."/>
            <person name="You F.M."/>
            <person name="Luo M.C."/>
            <person name="Dvorak J."/>
        </authorList>
    </citation>
    <scope>NUCLEOTIDE SEQUENCE [LARGE SCALE GENOMIC DNA]</scope>
    <source>
        <strain evidence="1">cv. AL8/78</strain>
    </source>
</reference>
<dbReference type="Proteomes" id="UP000015105">
    <property type="component" value="Chromosome 7D"/>
</dbReference>
<reference evidence="2" key="2">
    <citation type="journal article" date="2017" name="Nat. Plants">
        <title>The Aegilops tauschii genome reveals multiple impacts of transposons.</title>
        <authorList>
            <person name="Zhao G."/>
            <person name="Zou C."/>
            <person name="Li K."/>
            <person name="Wang K."/>
            <person name="Li T."/>
            <person name="Gao L."/>
            <person name="Zhang X."/>
            <person name="Wang H."/>
            <person name="Yang Z."/>
            <person name="Liu X."/>
            <person name="Jiang W."/>
            <person name="Mao L."/>
            <person name="Kong X."/>
            <person name="Jiao Y."/>
            <person name="Jia J."/>
        </authorList>
    </citation>
    <scope>NUCLEOTIDE SEQUENCE [LARGE SCALE GENOMIC DNA]</scope>
    <source>
        <strain evidence="2">cv. AL8/78</strain>
    </source>
</reference>
<protein>
    <submittedName>
        <fullName evidence="1">Uncharacterized protein</fullName>
    </submittedName>
</protein>
<dbReference type="AlphaFoldDB" id="A0A453SDE0"/>
<reference evidence="2" key="1">
    <citation type="journal article" date="2014" name="Science">
        <title>Ancient hybridizations among the ancestral genomes of bread wheat.</title>
        <authorList>
            <consortium name="International Wheat Genome Sequencing Consortium,"/>
            <person name="Marcussen T."/>
            <person name="Sandve S.R."/>
            <person name="Heier L."/>
            <person name="Spannagl M."/>
            <person name="Pfeifer M."/>
            <person name="Jakobsen K.S."/>
            <person name="Wulff B.B."/>
            <person name="Steuernagel B."/>
            <person name="Mayer K.F."/>
            <person name="Olsen O.A."/>
        </authorList>
    </citation>
    <scope>NUCLEOTIDE SEQUENCE [LARGE SCALE GENOMIC DNA]</scope>
    <source>
        <strain evidence="2">cv. AL8/78</strain>
    </source>
</reference>
<reference evidence="1" key="4">
    <citation type="submission" date="2019-03" db="UniProtKB">
        <authorList>
            <consortium name="EnsemblPlants"/>
        </authorList>
    </citation>
    <scope>IDENTIFICATION</scope>
</reference>
<evidence type="ECO:0000313" key="2">
    <source>
        <dbReference type="Proteomes" id="UP000015105"/>
    </source>
</evidence>
<accession>A0A453SDE0</accession>
<proteinExistence type="predicted"/>
<keyword evidence="2" id="KW-1185">Reference proteome</keyword>
<dbReference type="Gramene" id="AET7Gv20904500.1">
    <property type="protein sequence ID" value="AET7Gv20904500.1"/>
    <property type="gene ID" value="AET7Gv20904500"/>
</dbReference>
<dbReference type="EnsemblPlants" id="AET7Gv20904500.1">
    <property type="protein sequence ID" value="AET7Gv20904500.1"/>
    <property type="gene ID" value="AET7Gv20904500"/>
</dbReference>
<sequence>WGDVTKMSVMEVIGQLKTYELTLKGRERDQEEEQLMFSRSREKDKQKYRKFDKSKVRCSIVKTMDTILGSVLIRGGRQRRSTGLYNYPRLL</sequence>
<evidence type="ECO:0000313" key="1">
    <source>
        <dbReference type="EnsemblPlants" id="AET7Gv20904500.1"/>
    </source>
</evidence>
<reference evidence="1" key="3">
    <citation type="journal article" date="2017" name="Nature">
        <title>Genome sequence of the progenitor of the wheat D genome Aegilops tauschii.</title>
        <authorList>
            <person name="Luo M.C."/>
            <person name="Gu Y.Q."/>
            <person name="Puiu D."/>
            <person name="Wang H."/>
            <person name="Twardziok S.O."/>
            <person name="Deal K.R."/>
            <person name="Huo N."/>
            <person name="Zhu T."/>
            <person name="Wang L."/>
            <person name="Wang Y."/>
            <person name="McGuire P.E."/>
            <person name="Liu S."/>
            <person name="Long H."/>
            <person name="Ramasamy R.K."/>
            <person name="Rodriguez J.C."/>
            <person name="Van S.L."/>
            <person name="Yuan L."/>
            <person name="Wang Z."/>
            <person name="Xia Z."/>
            <person name="Xiao L."/>
            <person name="Anderson O.D."/>
            <person name="Ouyang S."/>
            <person name="Liang Y."/>
            <person name="Zimin A.V."/>
            <person name="Pertea G."/>
            <person name="Qi P."/>
            <person name="Bennetzen J.L."/>
            <person name="Dai X."/>
            <person name="Dawson M.W."/>
            <person name="Muller H.G."/>
            <person name="Kugler K."/>
            <person name="Rivarola-Duarte L."/>
            <person name="Spannagl M."/>
            <person name="Mayer K.F.X."/>
            <person name="Lu F.H."/>
            <person name="Bevan M.W."/>
            <person name="Leroy P."/>
            <person name="Li P."/>
            <person name="You F.M."/>
            <person name="Sun Q."/>
            <person name="Liu Z."/>
            <person name="Lyons E."/>
            <person name="Wicker T."/>
            <person name="Salzberg S.L."/>
            <person name="Devos K.M."/>
            <person name="Dvorak J."/>
        </authorList>
    </citation>
    <scope>NUCLEOTIDE SEQUENCE [LARGE SCALE GENOMIC DNA]</scope>
    <source>
        <strain evidence="1">cv. AL8/78</strain>
    </source>
</reference>
<organism evidence="1 2">
    <name type="scientific">Aegilops tauschii subsp. strangulata</name>
    <name type="common">Goatgrass</name>
    <dbReference type="NCBI Taxonomy" id="200361"/>
    <lineage>
        <taxon>Eukaryota</taxon>
        <taxon>Viridiplantae</taxon>
        <taxon>Streptophyta</taxon>
        <taxon>Embryophyta</taxon>
        <taxon>Tracheophyta</taxon>
        <taxon>Spermatophyta</taxon>
        <taxon>Magnoliopsida</taxon>
        <taxon>Liliopsida</taxon>
        <taxon>Poales</taxon>
        <taxon>Poaceae</taxon>
        <taxon>BOP clade</taxon>
        <taxon>Pooideae</taxon>
        <taxon>Triticodae</taxon>
        <taxon>Triticeae</taxon>
        <taxon>Triticinae</taxon>
        <taxon>Aegilops</taxon>
    </lineage>
</organism>
<name>A0A453SDE0_AEGTS</name>